<dbReference type="InterPro" id="IPR012223">
    <property type="entry name" value="TEII"/>
</dbReference>
<evidence type="ECO:0000313" key="3">
    <source>
        <dbReference type="EMBL" id="KJE19970.1"/>
    </source>
</evidence>
<keyword evidence="4" id="KW-1185">Reference proteome</keyword>
<dbReference type="AlphaFoldDB" id="A0A0D8B786"/>
<dbReference type="PATRIC" id="fig|1502723.3.peg.6351"/>
<comment type="similarity">
    <text evidence="1">Belongs to the thioesterase family.</text>
</comment>
<dbReference type="EMBL" id="JYFN01000076">
    <property type="protein sequence ID" value="KJE19970.1"/>
    <property type="molecule type" value="Genomic_DNA"/>
</dbReference>
<feature type="domain" description="Thioesterase" evidence="2">
    <location>
        <begin position="23"/>
        <end position="244"/>
    </location>
</feature>
<dbReference type="Pfam" id="PF00975">
    <property type="entry name" value="Thioesterase"/>
    <property type="match status" value="1"/>
</dbReference>
<dbReference type="InterPro" id="IPR029058">
    <property type="entry name" value="AB_hydrolase_fold"/>
</dbReference>
<evidence type="ECO:0000256" key="1">
    <source>
        <dbReference type="ARBA" id="ARBA00007169"/>
    </source>
</evidence>
<sequence>MSVSAEVDRWLRRFHPGPPDAPRLVCFPHAGGAASTYLLISKALSSVAEVQAVQYPGRQDRRAEPAHTAIAPLADRIAEVLAPLTDRPLAFFGHSMGAIVGFEVIRRLAAAGAPAPFVLFASGRRAPSAERFETVHRRDDAGFLREMRELGGTDPRVLADPELVEMVLPPTRADYQAIETYSAPSDATISTAVVAMVGDSDPRVTLAEAELWRRHTTGSFEVKVFPGGHFYLSDQQGAVVAAVSAGLAAGQAPFAPRRGSFDSAVPGHEAGGQ</sequence>
<protein>
    <submittedName>
        <fullName evidence="3">Putative thioesterase involved in non-ribosomal peptide biosynthesis</fullName>
    </submittedName>
</protein>
<reference evidence="3 4" key="2">
    <citation type="journal article" date="2016" name="Genome Announc.">
        <title>Permanent Draft Genome Sequences for Two Variants of Frankia sp. Strain CpI1, the First Frankia Strain Isolated from Root Nodules of Comptonia peregrina.</title>
        <authorList>
            <person name="Oshone R."/>
            <person name="Hurst S.G.IV."/>
            <person name="Abebe-Akele F."/>
            <person name="Simpson S."/>
            <person name="Morris K."/>
            <person name="Thomas W.K."/>
            <person name="Tisa L.S."/>
        </authorList>
    </citation>
    <scope>NUCLEOTIDE SEQUENCE [LARGE SCALE GENOMIC DNA]</scope>
    <source>
        <strain evidence="4">CpI1-S</strain>
    </source>
</reference>
<evidence type="ECO:0000259" key="2">
    <source>
        <dbReference type="Pfam" id="PF00975"/>
    </source>
</evidence>
<dbReference type="OrthoDB" id="8480037at2"/>
<dbReference type="InterPro" id="IPR001031">
    <property type="entry name" value="Thioesterase"/>
</dbReference>
<accession>A0A0D8B786</accession>
<dbReference type="PANTHER" id="PTHR11487:SF0">
    <property type="entry name" value="S-ACYL FATTY ACID SYNTHASE THIOESTERASE, MEDIUM CHAIN"/>
    <property type="match status" value="1"/>
</dbReference>
<dbReference type="GO" id="GO:0008610">
    <property type="term" value="P:lipid biosynthetic process"/>
    <property type="evidence" value="ECO:0007669"/>
    <property type="project" value="TreeGrafter"/>
</dbReference>
<name>A0A0D8B786_9ACTN</name>
<evidence type="ECO:0000313" key="4">
    <source>
        <dbReference type="Proteomes" id="UP000032545"/>
    </source>
</evidence>
<comment type="caution">
    <text evidence="3">The sequence shown here is derived from an EMBL/GenBank/DDBJ whole genome shotgun (WGS) entry which is preliminary data.</text>
</comment>
<reference evidence="4" key="1">
    <citation type="submission" date="2015-02" db="EMBL/GenBank/DDBJ databases">
        <title>Draft Genome of Frankia sp. CpI1-S.</title>
        <authorList>
            <person name="Oshone R.T."/>
            <person name="Ngom M."/>
            <person name="Ghodhbane-Gtari F."/>
            <person name="Gtari M."/>
            <person name="Morris K."/>
            <person name="Thomas K."/>
            <person name="Sen A."/>
            <person name="Tisa L.S."/>
        </authorList>
    </citation>
    <scope>NUCLEOTIDE SEQUENCE [LARGE SCALE GENOMIC DNA]</scope>
    <source>
        <strain evidence="4">CpI1-S</strain>
    </source>
</reference>
<dbReference type="Gene3D" id="3.40.50.1820">
    <property type="entry name" value="alpha/beta hydrolase"/>
    <property type="match status" value="1"/>
</dbReference>
<dbReference type="PANTHER" id="PTHR11487">
    <property type="entry name" value="THIOESTERASE"/>
    <property type="match status" value="1"/>
</dbReference>
<dbReference type="Proteomes" id="UP000032545">
    <property type="component" value="Unassembled WGS sequence"/>
</dbReference>
<gene>
    <name evidence="3" type="ORF">FF36_05733</name>
</gene>
<dbReference type="RefSeq" id="WP_044888172.1">
    <property type="nucleotide sequence ID" value="NZ_JYFN01000076.1"/>
</dbReference>
<dbReference type="SUPFAM" id="SSF53474">
    <property type="entry name" value="alpha/beta-Hydrolases"/>
    <property type="match status" value="1"/>
</dbReference>
<organism evidence="3 4">
    <name type="scientific">Frankia torreyi</name>
    <dbReference type="NCBI Taxonomy" id="1856"/>
    <lineage>
        <taxon>Bacteria</taxon>
        <taxon>Bacillati</taxon>
        <taxon>Actinomycetota</taxon>
        <taxon>Actinomycetes</taxon>
        <taxon>Frankiales</taxon>
        <taxon>Frankiaceae</taxon>
        <taxon>Frankia</taxon>
    </lineage>
</organism>
<proteinExistence type="inferred from homology"/>